<proteinExistence type="inferred from homology"/>
<keyword evidence="2 4" id="KW-0689">Ribosomal protein</keyword>
<geneLocation type="nucleomorph" evidence="4"/>
<name>A0A0H5BKX8_9EUKA</name>
<comment type="similarity">
    <text evidence="1">Belongs to the eukaryotic ribosomal protein eS7 family.</text>
</comment>
<dbReference type="GO" id="GO:0006412">
    <property type="term" value="P:translation"/>
    <property type="evidence" value="ECO:0007669"/>
    <property type="project" value="InterPro"/>
</dbReference>
<dbReference type="AlphaFoldDB" id="A0A0H5BKX8"/>
<dbReference type="EMBL" id="AB996599">
    <property type="protein sequence ID" value="BAS01452.1"/>
    <property type="molecule type" value="Genomic_DNA"/>
</dbReference>
<dbReference type="InterPro" id="IPR000554">
    <property type="entry name" value="Ribosomal_eS7"/>
</dbReference>
<evidence type="ECO:0000256" key="2">
    <source>
        <dbReference type="ARBA" id="ARBA00022980"/>
    </source>
</evidence>
<evidence type="ECO:0000313" key="4">
    <source>
        <dbReference type="EMBL" id="BAS01452.1"/>
    </source>
</evidence>
<keyword evidence="4" id="KW-0542">Nucleomorph</keyword>
<dbReference type="Pfam" id="PF01251">
    <property type="entry name" value="Ribosomal_S7e"/>
    <property type="match status" value="1"/>
</dbReference>
<dbReference type="GO" id="GO:0005840">
    <property type="term" value="C:ribosome"/>
    <property type="evidence" value="ECO:0007669"/>
    <property type="project" value="UniProtKB-KW"/>
</dbReference>
<dbReference type="GO" id="GO:0003735">
    <property type="term" value="F:structural constituent of ribosome"/>
    <property type="evidence" value="ECO:0007669"/>
    <property type="project" value="InterPro"/>
</dbReference>
<reference evidence="4" key="1">
    <citation type="journal article" date="2015" name="Genome Biol. Evol.">
        <title>Nucleomorph Genome Sequences of Two Chlorarachniophytes, Amorphochlora amoebiformis and Lotharella vacuolata.</title>
        <authorList>
            <person name="Suzuki S."/>
            <person name="Shirato S."/>
            <person name="Hirakawa Y."/>
            <person name="Ishida K."/>
        </authorList>
    </citation>
    <scope>NUCLEOTIDE SEQUENCE</scope>
    <source>
        <strain evidence="4">CCMP240</strain>
    </source>
</reference>
<gene>
    <name evidence="4" type="primary">rps7</name>
</gene>
<evidence type="ECO:0000256" key="3">
    <source>
        <dbReference type="ARBA" id="ARBA00023274"/>
    </source>
</evidence>
<accession>A0A0H5BKX8</accession>
<protein>
    <submittedName>
        <fullName evidence="4">Ribosomal protein S7</fullName>
    </submittedName>
</protein>
<dbReference type="GO" id="GO:1990904">
    <property type="term" value="C:ribonucleoprotein complex"/>
    <property type="evidence" value="ECO:0007669"/>
    <property type="project" value="UniProtKB-KW"/>
</dbReference>
<keyword evidence="3" id="KW-0687">Ribonucleoprotein</keyword>
<organism evidence="4">
    <name type="scientific">Lotharella vacuolata</name>
    <dbReference type="NCBI Taxonomy" id="74820"/>
    <lineage>
        <taxon>Eukaryota</taxon>
        <taxon>Sar</taxon>
        <taxon>Rhizaria</taxon>
        <taxon>Cercozoa</taxon>
        <taxon>Chlorarachniophyceae</taxon>
        <taxon>Lotharella</taxon>
    </lineage>
</organism>
<sequence length="196" mass="23433">MQLHTYDFATYAKNLSILYKMIKFVHQKYNFINFNNKLIKIKYFIEFKTDSNNKIVVFFTSAEVLSNLRKIQAYLLEEIETSMENTIMLFCEMKSIIPYKYQKKTNNKNYFKSYSFVFIITIQVLDHMIKNMVFPALIIGKRIFFYTKKVSVLHVSCCIIDLFRIYKFLNMIAIALKKIFKKDVVIEIVKNPDNQI</sequence>
<evidence type="ECO:0000256" key="1">
    <source>
        <dbReference type="ARBA" id="ARBA00007820"/>
    </source>
</evidence>